<comment type="caution">
    <text evidence="8">The sequence shown here is derived from an EMBL/GenBank/DDBJ whole genome shotgun (WGS) entry which is preliminary data.</text>
</comment>
<dbReference type="InterPro" id="IPR047115">
    <property type="entry name" value="ARSB"/>
</dbReference>
<evidence type="ECO:0000256" key="5">
    <source>
        <dbReference type="ARBA" id="ARBA00022837"/>
    </source>
</evidence>
<dbReference type="VEuPathDB" id="VectorBase:RSAN_042128"/>
<evidence type="ECO:0000313" key="9">
    <source>
        <dbReference type="Proteomes" id="UP000821837"/>
    </source>
</evidence>
<keyword evidence="6" id="KW-0325">Glycoprotein</keyword>
<dbReference type="PANTHER" id="PTHR10342">
    <property type="entry name" value="ARYLSULFATASE"/>
    <property type="match status" value="1"/>
</dbReference>
<evidence type="ECO:0000313" key="8">
    <source>
        <dbReference type="EMBL" id="KAH7973120.1"/>
    </source>
</evidence>
<dbReference type="Proteomes" id="UP000821837">
    <property type="component" value="Chromosome 11"/>
</dbReference>
<gene>
    <name evidence="8" type="ORF">HPB52_021767</name>
</gene>
<protein>
    <recommendedName>
        <fullName evidence="7">Sulfatase N-terminal domain-containing protein</fullName>
    </recommendedName>
</protein>
<dbReference type="SUPFAM" id="SSF53649">
    <property type="entry name" value="Alkaline phosphatase-like"/>
    <property type="match status" value="1"/>
</dbReference>
<dbReference type="AlphaFoldDB" id="A0A9D4QAV1"/>
<dbReference type="GO" id="GO:0046872">
    <property type="term" value="F:metal ion binding"/>
    <property type="evidence" value="ECO:0007669"/>
    <property type="project" value="UniProtKB-KW"/>
</dbReference>
<keyword evidence="4" id="KW-0378">Hydrolase</keyword>
<dbReference type="InterPro" id="IPR000917">
    <property type="entry name" value="Sulfatase_N"/>
</dbReference>
<accession>A0A9D4QAV1</accession>
<proteinExistence type="inferred from homology"/>
<dbReference type="InterPro" id="IPR024607">
    <property type="entry name" value="Sulfatase_CS"/>
</dbReference>
<comment type="similarity">
    <text evidence="2">Belongs to the sulfatase family.</text>
</comment>
<feature type="domain" description="Sulfatase N-terminal" evidence="7">
    <location>
        <begin position="8"/>
        <end position="188"/>
    </location>
</feature>
<dbReference type="PROSITE" id="PS00149">
    <property type="entry name" value="SULFATASE_2"/>
    <property type="match status" value="1"/>
</dbReference>
<dbReference type="EMBL" id="JABSTV010001247">
    <property type="protein sequence ID" value="KAH7973120.1"/>
    <property type="molecule type" value="Genomic_DNA"/>
</dbReference>
<name>A0A9D4QAV1_RHISA</name>
<reference evidence="8" key="1">
    <citation type="journal article" date="2020" name="Cell">
        <title>Large-Scale Comparative Analyses of Tick Genomes Elucidate Their Genetic Diversity and Vector Capacities.</title>
        <authorList>
            <consortium name="Tick Genome and Microbiome Consortium (TIGMIC)"/>
            <person name="Jia N."/>
            <person name="Wang J."/>
            <person name="Shi W."/>
            <person name="Du L."/>
            <person name="Sun Y."/>
            <person name="Zhan W."/>
            <person name="Jiang J.F."/>
            <person name="Wang Q."/>
            <person name="Zhang B."/>
            <person name="Ji P."/>
            <person name="Bell-Sakyi L."/>
            <person name="Cui X.M."/>
            <person name="Yuan T.T."/>
            <person name="Jiang B.G."/>
            <person name="Yang W.F."/>
            <person name="Lam T.T."/>
            <person name="Chang Q.C."/>
            <person name="Ding S.J."/>
            <person name="Wang X.J."/>
            <person name="Zhu J.G."/>
            <person name="Ruan X.D."/>
            <person name="Zhao L."/>
            <person name="Wei J.T."/>
            <person name="Ye R.Z."/>
            <person name="Que T.C."/>
            <person name="Du C.H."/>
            <person name="Zhou Y.H."/>
            <person name="Cheng J.X."/>
            <person name="Dai P.F."/>
            <person name="Guo W.B."/>
            <person name="Han X.H."/>
            <person name="Huang E.J."/>
            <person name="Li L.F."/>
            <person name="Wei W."/>
            <person name="Gao Y.C."/>
            <person name="Liu J.Z."/>
            <person name="Shao H.Z."/>
            <person name="Wang X."/>
            <person name="Wang C.C."/>
            <person name="Yang T.C."/>
            <person name="Huo Q.B."/>
            <person name="Li W."/>
            <person name="Chen H.Y."/>
            <person name="Chen S.E."/>
            <person name="Zhou L.G."/>
            <person name="Ni X.B."/>
            <person name="Tian J.H."/>
            <person name="Sheng Y."/>
            <person name="Liu T."/>
            <person name="Pan Y.S."/>
            <person name="Xia L.Y."/>
            <person name="Li J."/>
            <person name="Zhao F."/>
            <person name="Cao W.C."/>
        </authorList>
    </citation>
    <scope>NUCLEOTIDE SEQUENCE</scope>
    <source>
        <strain evidence="8">Rsan-2018</strain>
    </source>
</reference>
<comment type="cofactor">
    <cofactor evidence="1">
        <name>Ca(2+)</name>
        <dbReference type="ChEBI" id="CHEBI:29108"/>
    </cofactor>
</comment>
<sequence length="198" mass="22499">MDKTSRPPHIIFLLADDLGWNDVSFHGSRQIPTPNIDALAANGVVLQRHYSTAMCTPSRAAFMTSRYPPRVDLKYMALAHASKVALPLRFEVLPQWLKRLGYSTHMIGKWHLGFDSFEYTPTGRGFDTFFGYYNGDEFYYNHTSVQEGHCGLDFWHNIGNRTQVITDLNGTYSTHAYTDEAKRIIASHNNEEVSSSCV</sequence>
<evidence type="ECO:0000259" key="7">
    <source>
        <dbReference type="Pfam" id="PF00884"/>
    </source>
</evidence>
<reference evidence="8" key="2">
    <citation type="submission" date="2021-09" db="EMBL/GenBank/DDBJ databases">
        <authorList>
            <person name="Jia N."/>
            <person name="Wang J."/>
            <person name="Shi W."/>
            <person name="Du L."/>
            <person name="Sun Y."/>
            <person name="Zhan W."/>
            <person name="Jiang J."/>
            <person name="Wang Q."/>
            <person name="Zhang B."/>
            <person name="Ji P."/>
            <person name="Sakyi L.B."/>
            <person name="Cui X."/>
            <person name="Yuan T."/>
            <person name="Jiang B."/>
            <person name="Yang W."/>
            <person name="Lam T.T.-Y."/>
            <person name="Chang Q."/>
            <person name="Ding S."/>
            <person name="Wang X."/>
            <person name="Zhu J."/>
            <person name="Ruan X."/>
            <person name="Zhao L."/>
            <person name="Wei J."/>
            <person name="Que T."/>
            <person name="Du C."/>
            <person name="Cheng J."/>
            <person name="Dai P."/>
            <person name="Han X."/>
            <person name="Huang E."/>
            <person name="Gao Y."/>
            <person name="Liu J."/>
            <person name="Shao H."/>
            <person name="Ye R."/>
            <person name="Li L."/>
            <person name="Wei W."/>
            <person name="Wang X."/>
            <person name="Wang C."/>
            <person name="Huo Q."/>
            <person name="Li W."/>
            <person name="Guo W."/>
            <person name="Chen H."/>
            <person name="Chen S."/>
            <person name="Zhou L."/>
            <person name="Zhou L."/>
            <person name="Ni X."/>
            <person name="Tian J."/>
            <person name="Zhou Y."/>
            <person name="Sheng Y."/>
            <person name="Liu T."/>
            <person name="Pan Y."/>
            <person name="Xia L."/>
            <person name="Li J."/>
            <person name="Zhao F."/>
            <person name="Cao W."/>
        </authorList>
    </citation>
    <scope>NUCLEOTIDE SEQUENCE</scope>
    <source>
        <strain evidence="8">Rsan-2018</strain>
        <tissue evidence="8">Larvae</tissue>
    </source>
</reference>
<keyword evidence="3" id="KW-0479">Metal-binding</keyword>
<keyword evidence="9" id="KW-1185">Reference proteome</keyword>
<dbReference type="PANTHER" id="PTHR10342:SF273">
    <property type="entry name" value="RE14504P"/>
    <property type="match status" value="1"/>
</dbReference>
<evidence type="ECO:0000256" key="1">
    <source>
        <dbReference type="ARBA" id="ARBA00001913"/>
    </source>
</evidence>
<evidence type="ECO:0000256" key="2">
    <source>
        <dbReference type="ARBA" id="ARBA00008779"/>
    </source>
</evidence>
<evidence type="ECO:0000256" key="3">
    <source>
        <dbReference type="ARBA" id="ARBA00022723"/>
    </source>
</evidence>
<dbReference type="Pfam" id="PF00884">
    <property type="entry name" value="Sulfatase"/>
    <property type="match status" value="1"/>
</dbReference>
<dbReference type="GO" id="GO:0008484">
    <property type="term" value="F:sulfuric ester hydrolase activity"/>
    <property type="evidence" value="ECO:0007669"/>
    <property type="project" value="InterPro"/>
</dbReference>
<dbReference type="InterPro" id="IPR017850">
    <property type="entry name" value="Alkaline_phosphatase_core_sf"/>
</dbReference>
<dbReference type="Gene3D" id="3.40.720.10">
    <property type="entry name" value="Alkaline Phosphatase, subunit A"/>
    <property type="match status" value="1"/>
</dbReference>
<evidence type="ECO:0000256" key="4">
    <source>
        <dbReference type="ARBA" id="ARBA00022801"/>
    </source>
</evidence>
<evidence type="ECO:0000256" key="6">
    <source>
        <dbReference type="ARBA" id="ARBA00023180"/>
    </source>
</evidence>
<organism evidence="8 9">
    <name type="scientific">Rhipicephalus sanguineus</name>
    <name type="common">Brown dog tick</name>
    <name type="synonym">Ixodes sanguineus</name>
    <dbReference type="NCBI Taxonomy" id="34632"/>
    <lineage>
        <taxon>Eukaryota</taxon>
        <taxon>Metazoa</taxon>
        <taxon>Ecdysozoa</taxon>
        <taxon>Arthropoda</taxon>
        <taxon>Chelicerata</taxon>
        <taxon>Arachnida</taxon>
        <taxon>Acari</taxon>
        <taxon>Parasitiformes</taxon>
        <taxon>Ixodida</taxon>
        <taxon>Ixodoidea</taxon>
        <taxon>Ixodidae</taxon>
        <taxon>Rhipicephalinae</taxon>
        <taxon>Rhipicephalus</taxon>
        <taxon>Rhipicephalus</taxon>
    </lineage>
</organism>
<keyword evidence="5" id="KW-0106">Calcium</keyword>